<keyword evidence="1 6" id="KW-0813">Transport</keyword>
<protein>
    <recommendedName>
        <fullName evidence="6">Ion-translocating oxidoreductase complex subunit G</fullName>
        <ecNumber evidence="6">7.-.-.-</ecNumber>
    </recommendedName>
    <alternativeName>
        <fullName evidence="6">Rnf electron transport complex subunit G</fullName>
    </alternativeName>
</protein>
<keyword evidence="9" id="KW-1185">Reference proteome</keyword>
<evidence type="ECO:0000259" key="7">
    <source>
        <dbReference type="SMART" id="SM00900"/>
    </source>
</evidence>
<feature type="modified residue" description="FMN phosphoryl threonine" evidence="6">
    <location>
        <position position="169"/>
    </location>
</feature>
<dbReference type="SMART" id="SM00900">
    <property type="entry name" value="FMN_bind"/>
    <property type="match status" value="1"/>
</dbReference>
<evidence type="ECO:0000256" key="1">
    <source>
        <dbReference type="ARBA" id="ARBA00022448"/>
    </source>
</evidence>
<comment type="subcellular location">
    <subcellularLocation>
        <location evidence="6">Cell membrane</location>
        <topology evidence="6">Single-pass membrane protein</topology>
    </subcellularLocation>
</comment>
<dbReference type="GO" id="GO:0022900">
    <property type="term" value="P:electron transport chain"/>
    <property type="evidence" value="ECO:0007669"/>
    <property type="project" value="UniProtKB-UniRule"/>
</dbReference>
<keyword evidence="6" id="KW-1278">Translocase</keyword>
<keyword evidence="4 6" id="KW-0288">FMN</keyword>
<comment type="caution">
    <text evidence="8">The sequence shown here is derived from an EMBL/GenBank/DDBJ whole genome shotgun (WGS) entry which is preliminary data.</text>
</comment>
<keyword evidence="6" id="KW-0472">Membrane</keyword>
<keyword evidence="6" id="KW-1003">Cell membrane</keyword>
<accession>A0A8H2R0Y4</accession>
<comment type="cofactor">
    <cofactor evidence="6">
        <name>FMN</name>
        <dbReference type="ChEBI" id="CHEBI:58210"/>
    </cofactor>
</comment>
<evidence type="ECO:0000256" key="2">
    <source>
        <dbReference type="ARBA" id="ARBA00022553"/>
    </source>
</evidence>
<dbReference type="PANTHER" id="PTHR36118:SF1">
    <property type="entry name" value="ION-TRANSLOCATING OXIDOREDUCTASE COMPLEX SUBUNIT G"/>
    <property type="match status" value="1"/>
</dbReference>
<keyword evidence="2 6" id="KW-0597">Phosphoprotein</keyword>
<comment type="similarity">
    <text evidence="6">Belongs to the RnfG family.</text>
</comment>
<keyword evidence="3 6" id="KW-0285">Flavoprotein</keyword>
<keyword evidence="6" id="KW-0812">Transmembrane</keyword>
<dbReference type="HAMAP" id="MF_00479">
    <property type="entry name" value="RsxG_RnfG"/>
    <property type="match status" value="1"/>
</dbReference>
<organism evidence="8 9">
    <name type="scientific">Urinicoccus massiliensis</name>
    <dbReference type="NCBI Taxonomy" id="1723382"/>
    <lineage>
        <taxon>Bacteria</taxon>
        <taxon>Bacillati</taxon>
        <taxon>Bacillota</taxon>
        <taxon>Tissierellia</taxon>
        <taxon>Tissierellales</taxon>
        <taxon>Peptoniphilaceae</taxon>
        <taxon>Urinicoccus</taxon>
    </lineage>
</organism>
<keyword evidence="6" id="KW-1133">Transmembrane helix</keyword>
<dbReference type="AlphaFoldDB" id="A0A8H2R0Y4"/>
<gene>
    <name evidence="6" type="primary">rnfG</name>
    <name evidence="8" type="ORF">NCTC13150_00640</name>
</gene>
<reference evidence="8 9" key="1">
    <citation type="submission" date="2019-02" db="EMBL/GenBank/DDBJ databases">
        <authorList>
            <consortium name="Pathogen Informatics"/>
        </authorList>
    </citation>
    <scope>NUCLEOTIDE SEQUENCE [LARGE SCALE GENOMIC DNA]</scope>
    <source>
        <strain evidence="8 9">3012STDY7089603</strain>
    </source>
</reference>
<evidence type="ECO:0000256" key="4">
    <source>
        <dbReference type="ARBA" id="ARBA00022643"/>
    </source>
</evidence>
<dbReference type="Pfam" id="PF04205">
    <property type="entry name" value="FMN_bind"/>
    <property type="match status" value="1"/>
</dbReference>
<comment type="function">
    <text evidence="6">Part of a membrane-bound complex that couples electron transfer with translocation of ions across the membrane.</text>
</comment>
<feature type="domain" description="FMN-binding" evidence="7">
    <location>
        <begin position="97"/>
        <end position="186"/>
    </location>
</feature>
<evidence type="ECO:0000256" key="6">
    <source>
        <dbReference type="HAMAP-Rule" id="MF_00479"/>
    </source>
</evidence>
<evidence type="ECO:0000256" key="5">
    <source>
        <dbReference type="ARBA" id="ARBA00022982"/>
    </source>
</evidence>
<evidence type="ECO:0000256" key="3">
    <source>
        <dbReference type="ARBA" id="ARBA00022630"/>
    </source>
</evidence>
<keyword evidence="5 6" id="KW-0249">Electron transport</keyword>
<dbReference type="RefSeq" id="WP_034440592.1">
    <property type="nucleotide sequence ID" value="NZ_CAACYI010000001.1"/>
</dbReference>
<evidence type="ECO:0000313" key="9">
    <source>
        <dbReference type="Proteomes" id="UP000377798"/>
    </source>
</evidence>
<dbReference type="EC" id="7.-.-.-" evidence="6"/>
<sequence length="192" mass="20815">MKETLRLGAVLLIIATISGLILASVNFYTSDIIAKQELETTLASYRDIFGDKADDFEPYDAAELAKLKEKYPTITDIFLAKKGEDVVGYGINYLAYGYGGAFKNAVGILNDGTMAGFRNISNSETPGFGSHISEPEYAESYVGKSIEGPLKGNKSPQADDEIMMMTGATITSKGALEGVNKVIDFYHKELVK</sequence>
<comment type="subunit">
    <text evidence="6">The complex is composed of six subunits: RnfA, RnfB, RnfC, RnfD, RnfE and RnfG.</text>
</comment>
<dbReference type="EMBL" id="CAACYI010000001">
    <property type="protein sequence ID" value="VFB16123.1"/>
    <property type="molecule type" value="Genomic_DNA"/>
</dbReference>
<dbReference type="Proteomes" id="UP000377798">
    <property type="component" value="Unassembled WGS sequence"/>
</dbReference>
<name>A0A8H2R0Y4_9FIRM</name>
<dbReference type="PIRSF" id="PIRSF006091">
    <property type="entry name" value="E_trnsport_RnfG"/>
    <property type="match status" value="1"/>
</dbReference>
<proteinExistence type="inferred from homology"/>
<dbReference type="GO" id="GO:0005886">
    <property type="term" value="C:plasma membrane"/>
    <property type="evidence" value="ECO:0007669"/>
    <property type="project" value="UniProtKB-SubCell"/>
</dbReference>
<dbReference type="InterPro" id="IPR007329">
    <property type="entry name" value="FMN-bd"/>
</dbReference>
<dbReference type="PANTHER" id="PTHR36118">
    <property type="entry name" value="ION-TRANSLOCATING OXIDOREDUCTASE COMPLEX SUBUNIT G"/>
    <property type="match status" value="1"/>
</dbReference>
<dbReference type="GO" id="GO:0009055">
    <property type="term" value="F:electron transfer activity"/>
    <property type="evidence" value="ECO:0007669"/>
    <property type="project" value="InterPro"/>
</dbReference>
<dbReference type="GO" id="GO:0010181">
    <property type="term" value="F:FMN binding"/>
    <property type="evidence" value="ECO:0007669"/>
    <property type="project" value="InterPro"/>
</dbReference>
<evidence type="ECO:0000313" key="8">
    <source>
        <dbReference type="EMBL" id="VFB16123.1"/>
    </source>
</evidence>
<dbReference type="InterPro" id="IPR010209">
    <property type="entry name" value="Ion_transpt_RnfG/RsxG"/>
</dbReference>